<feature type="domain" description="VWFA" evidence="2">
    <location>
        <begin position="7"/>
        <end position="201"/>
    </location>
</feature>
<dbReference type="InterPro" id="IPR036465">
    <property type="entry name" value="vWFA_dom_sf"/>
</dbReference>
<name>A0A914XDL1_9BILA</name>
<protein>
    <submittedName>
        <fullName evidence="4">VWFA domain-containing protein</fullName>
    </submittedName>
</protein>
<accession>A0A914XDL1</accession>
<dbReference type="SUPFAM" id="SSF53300">
    <property type="entry name" value="vWA-like"/>
    <property type="match status" value="1"/>
</dbReference>
<dbReference type="AlphaFoldDB" id="A0A914XDL1"/>
<keyword evidence="1" id="KW-0732">Signal</keyword>
<evidence type="ECO:0000313" key="4">
    <source>
        <dbReference type="WBParaSite" id="PSAMB.scaffold7size148684.g109.t1"/>
    </source>
</evidence>
<dbReference type="InterPro" id="IPR002035">
    <property type="entry name" value="VWF_A"/>
</dbReference>
<evidence type="ECO:0000256" key="1">
    <source>
        <dbReference type="SAM" id="SignalP"/>
    </source>
</evidence>
<dbReference type="SMART" id="SM00327">
    <property type="entry name" value="VWA"/>
    <property type="match status" value="1"/>
</dbReference>
<feature type="signal peptide" evidence="1">
    <location>
        <begin position="1"/>
        <end position="19"/>
    </location>
</feature>
<dbReference type="Gene3D" id="3.40.50.410">
    <property type="entry name" value="von Willebrand factor, type A domain"/>
    <property type="match status" value="1"/>
</dbReference>
<proteinExistence type="predicted"/>
<sequence length="206" mass="22165">MKLWFTGVVLAVLATATSAQKSTNITACAAPCNLGTTPADVLIFIDTSNGMGQTNLEMLRVAIVDYAVYATSHGLLVENHNNHAELVNLINDVKLRGYDNRNIYLALLEGSINLNANAGMRAGVPKIGIIFSAAAFARPTNPNSQDAQAFLKNYTNAGFVFYGLGVGPNANNNELATFIGQPNNVFPFINAERLNFVVGWLLSKSW</sequence>
<dbReference type="PROSITE" id="PS50234">
    <property type="entry name" value="VWFA"/>
    <property type="match status" value="1"/>
</dbReference>
<dbReference type="Pfam" id="PF00092">
    <property type="entry name" value="VWA"/>
    <property type="match status" value="1"/>
</dbReference>
<organism evidence="3 4">
    <name type="scientific">Plectus sambesii</name>
    <dbReference type="NCBI Taxonomy" id="2011161"/>
    <lineage>
        <taxon>Eukaryota</taxon>
        <taxon>Metazoa</taxon>
        <taxon>Ecdysozoa</taxon>
        <taxon>Nematoda</taxon>
        <taxon>Chromadorea</taxon>
        <taxon>Plectida</taxon>
        <taxon>Plectina</taxon>
        <taxon>Plectoidea</taxon>
        <taxon>Plectidae</taxon>
        <taxon>Plectus</taxon>
    </lineage>
</organism>
<evidence type="ECO:0000313" key="3">
    <source>
        <dbReference type="Proteomes" id="UP000887566"/>
    </source>
</evidence>
<keyword evidence="3" id="KW-1185">Reference proteome</keyword>
<feature type="chain" id="PRO_5037632454" evidence="1">
    <location>
        <begin position="20"/>
        <end position="206"/>
    </location>
</feature>
<evidence type="ECO:0000259" key="2">
    <source>
        <dbReference type="PROSITE" id="PS50234"/>
    </source>
</evidence>
<dbReference type="Proteomes" id="UP000887566">
    <property type="component" value="Unplaced"/>
</dbReference>
<reference evidence="4" key="1">
    <citation type="submission" date="2022-11" db="UniProtKB">
        <authorList>
            <consortium name="WormBaseParasite"/>
        </authorList>
    </citation>
    <scope>IDENTIFICATION</scope>
</reference>
<dbReference type="WBParaSite" id="PSAMB.scaffold7size148684.g109.t1">
    <property type="protein sequence ID" value="PSAMB.scaffold7size148684.g109.t1"/>
    <property type="gene ID" value="PSAMB.scaffold7size148684.g109"/>
</dbReference>